<feature type="domain" description="Alpha-D-phosphohexomutase alpha/beta/alpha" evidence="10">
    <location>
        <begin position="264"/>
        <end position="371"/>
    </location>
</feature>
<dbReference type="GO" id="GO:0005975">
    <property type="term" value="P:carbohydrate metabolic process"/>
    <property type="evidence" value="ECO:0007669"/>
    <property type="project" value="InterPro"/>
</dbReference>
<proteinExistence type="inferred from homology"/>
<dbReference type="Pfam" id="PF02880">
    <property type="entry name" value="PGM_PMM_III"/>
    <property type="match status" value="1"/>
</dbReference>
<feature type="domain" description="Alpha-D-phosphohexomutase alpha/beta/alpha" evidence="8">
    <location>
        <begin position="3"/>
        <end position="134"/>
    </location>
</feature>
<dbReference type="InterPro" id="IPR016055">
    <property type="entry name" value="A-D-PHexomutase_a/b/a-I/II/III"/>
</dbReference>
<evidence type="ECO:0000259" key="8">
    <source>
        <dbReference type="Pfam" id="PF02878"/>
    </source>
</evidence>
<dbReference type="InterPro" id="IPR005844">
    <property type="entry name" value="A-D-PHexomutase_a/b/a-I"/>
</dbReference>
<dbReference type="EMBL" id="CM001402">
    <property type="protein sequence ID" value="EHO43224.1"/>
    <property type="molecule type" value="Genomic_DNA"/>
</dbReference>
<evidence type="ECO:0000256" key="3">
    <source>
        <dbReference type="ARBA" id="ARBA00022553"/>
    </source>
</evidence>
<reference evidence="12 13" key="1">
    <citation type="submission" date="2011-09" db="EMBL/GenBank/DDBJ databases">
        <title>The permanent draft genome of Caldithrix abyssi DSM 13497.</title>
        <authorList>
            <consortium name="US DOE Joint Genome Institute (JGI-PGF)"/>
            <person name="Lucas S."/>
            <person name="Han J."/>
            <person name="Lapidus A."/>
            <person name="Bruce D."/>
            <person name="Goodwin L."/>
            <person name="Pitluck S."/>
            <person name="Peters L."/>
            <person name="Kyrpides N."/>
            <person name="Mavromatis K."/>
            <person name="Ivanova N."/>
            <person name="Mikhailova N."/>
            <person name="Chertkov O."/>
            <person name="Detter J.C."/>
            <person name="Tapia R."/>
            <person name="Han C."/>
            <person name="Land M."/>
            <person name="Hauser L."/>
            <person name="Markowitz V."/>
            <person name="Cheng J.-F."/>
            <person name="Hugenholtz P."/>
            <person name="Woyke T."/>
            <person name="Wu D."/>
            <person name="Spring S."/>
            <person name="Brambilla E."/>
            <person name="Klenk H.-P."/>
            <person name="Eisen J.A."/>
        </authorList>
    </citation>
    <scope>NUCLEOTIDE SEQUENCE [LARGE SCALE GENOMIC DNA]</scope>
    <source>
        <strain evidence="12 13">DSM 13497</strain>
    </source>
</reference>
<dbReference type="HOGENOM" id="CLU_016950_7_1_0"/>
<comment type="similarity">
    <text evidence="2 7">Belongs to the phosphohexose mutase family.</text>
</comment>
<keyword evidence="5 7" id="KW-0460">Magnesium</keyword>
<dbReference type="SUPFAM" id="SSF55957">
    <property type="entry name" value="Phosphoglucomutase, C-terminal domain"/>
    <property type="match status" value="1"/>
</dbReference>
<keyword evidence="4 7" id="KW-0479">Metal-binding</keyword>
<dbReference type="FunCoup" id="H1XYF7">
    <property type="interactions" value="491"/>
</dbReference>
<evidence type="ECO:0000256" key="5">
    <source>
        <dbReference type="ARBA" id="ARBA00022842"/>
    </source>
</evidence>
<dbReference type="KEGG" id="caby:Cabys_2570"/>
<keyword evidence="3" id="KW-0597">Phosphoprotein</keyword>
<evidence type="ECO:0000256" key="1">
    <source>
        <dbReference type="ARBA" id="ARBA00001946"/>
    </source>
</evidence>
<evidence type="ECO:0000313" key="12">
    <source>
        <dbReference type="EMBL" id="EHO43224.1"/>
    </source>
</evidence>
<evidence type="ECO:0000313" key="14">
    <source>
        <dbReference type="Proteomes" id="UP000183868"/>
    </source>
</evidence>
<dbReference type="InterPro" id="IPR005845">
    <property type="entry name" value="A-D-PHexomutase_a/b/a-II"/>
</dbReference>
<evidence type="ECO:0000256" key="2">
    <source>
        <dbReference type="ARBA" id="ARBA00010231"/>
    </source>
</evidence>
<dbReference type="Proteomes" id="UP000004671">
    <property type="component" value="Chromosome"/>
</dbReference>
<evidence type="ECO:0000256" key="6">
    <source>
        <dbReference type="ARBA" id="ARBA00023235"/>
    </source>
</evidence>
<dbReference type="GO" id="GO:0008973">
    <property type="term" value="F:phosphopentomutase activity"/>
    <property type="evidence" value="ECO:0007669"/>
    <property type="project" value="TreeGrafter"/>
</dbReference>
<evidence type="ECO:0000259" key="10">
    <source>
        <dbReference type="Pfam" id="PF02880"/>
    </source>
</evidence>
<dbReference type="PRINTS" id="PR00509">
    <property type="entry name" value="PGMPMM"/>
</dbReference>
<dbReference type="SUPFAM" id="SSF53738">
    <property type="entry name" value="Phosphoglucomutase, first 3 domains"/>
    <property type="match status" value="2"/>
</dbReference>
<dbReference type="Proteomes" id="UP000183868">
    <property type="component" value="Chromosome"/>
</dbReference>
<dbReference type="InterPro" id="IPR005846">
    <property type="entry name" value="A-D-PHexomutase_a/b/a-III"/>
</dbReference>
<reference evidence="11 14" key="2">
    <citation type="submission" date="2016-11" db="EMBL/GenBank/DDBJ databases">
        <title>Genomic analysis of Caldithrix abyssi and proposal of a novel bacterial phylum Caldithrichaeota.</title>
        <authorList>
            <person name="Kublanov I."/>
            <person name="Sigalova O."/>
            <person name="Gavrilov S."/>
            <person name="Lebedinsky A."/>
            <person name="Ivanova N."/>
            <person name="Daum C."/>
            <person name="Reddy T."/>
            <person name="Klenk H.P."/>
            <person name="Goker M."/>
            <person name="Reva O."/>
            <person name="Miroshnichenko M."/>
            <person name="Kyprides N."/>
            <person name="Woyke T."/>
            <person name="Gelfand M."/>
        </authorList>
    </citation>
    <scope>NUCLEOTIDE SEQUENCE [LARGE SCALE GENOMIC DNA]</scope>
    <source>
        <strain evidence="11 14">LF13</strain>
    </source>
</reference>
<evidence type="ECO:0000313" key="13">
    <source>
        <dbReference type="Proteomes" id="UP000004671"/>
    </source>
</evidence>
<dbReference type="EMBL" id="CP018099">
    <property type="protein sequence ID" value="APF19319.1"/>
    <property type="molecule type" value="Genomic_DNA"/>
</dbReference>
<evidence type="ECO:0000259" key="9">
    <source>
        <dbReference type="Pfam" id="PF02879"/>
    </source>
</evidence>
<evidence type="ECO:0000256" key="4">
    <source>
        <dbReference type="ARBA" id="ARBA00022723"/>
    </source>
</evidence>
<name>H1XYF7_CALAY</name>
<dbReference type="InterPro" id="IPR036900">
    <property type="entry name" value="A-D-PHexomutase_C_sf"/>
</dbReference>
<dbReference type="STRING" id="880073.Cabys_2570"/>
<feature type="domain" description="Alpha-D-phosphohexomutase alpha/beta/alpha" evidence="9">
    <location>
        <begin position="156"/>
        <end position="256"/>
    </location>
</feature>
<gene>
    <name evidence="11" type="ORF">Cabys_2570</name>
    <name evidence="12" type="ORF">Calab_3626</name>
</gene>
<dbReference type="PROSITE" id="PS00710">
    <property type="entry name" value="PGM_PMM"/>
    <property type="match status" value="1"/>
</dbReference>
<keyword evidence="6" id="KW-0413">Isomerase</keyword>
<dbReference type="RefSeq" id="WP_006930771.1">
    <property type="nucleotide sequence ID" value="NZ_CM001402.1"/>
</dbReference>
<dbReference type="GO" id="GO:0000287">
    <property type="term" value="F:magnesium ion binding"/>
    <property type="evidence" value="ECO:0007669"/>
    <property type="project" value="InterPro"/>
</dbReference>
<dbReference type="InterPro" id="IPR016066">
    <property type="entry name" value="A-D-PHexomutase_CS"/>
</dbReference>
<dbReference type="AlphaFoldDB" id="H1XYF7"/>
<dbReference type="eggNOG" id="COG1109">
    <property type="taxonomic scope" value="Bacteria"/>
</dbReference>
<dbReference type="PANTHER" id="PTHR45745">
    <property type="entry name" value="PHOSPHOMANNOMUTASE 45A"/>
    <property type="match status" value="1"/>
</dbReference>
<dbReference type="InParanoid" id="H1XYF7"/>
<evidence type="ECO:0000313" key="11">
    <source>
        <dbReference type="EMBL" id="APF19319.1"/>
    </source>
</evidence>
<dbReference type="Pfam" id="PF02878">
    <property type="entry name" value="PGM_PMM_I"/>
    <property type="match status" value="1"/>
</dbReference>
<dbReference type="Pfam" id="PF02879">
    <property type="entry name" value="PGM_PMM_II"/>
    <property type="match status" value="1"/>
</dbReference>
<comment type="cofactor">
    <cofactor evidence="1">
        <name>Mg(2+)</name>
        <dbReference type="ChEBI" id="CHEBI:18420"/>
    </cofactor>
</comment>
<dbReference type="GO" id="GO:0006166">
    <property type="term" value="P:purine ribonucleoside salvage"/>
    <property type="evidence" value="ECO:0007669"/>
    <property type="project" value="TreeGrafter"/>
</dbReference>
<organism evidence="12 13">
    <name type="scientific">Caldithrix abyssi DSM 13497</name>
    <dbReference type="NCBI Taxonomy" id="880073"/>
    <lineage>
        <taxon>Bacteria</taxon>
        <taxon>Pseudomonadati</taxon>
        <taxon>Calditrichota</taxon>
        <taxon>Calditrichia</taxon>
        <taxon>Calditrichales</taxon>
        <taxon>Calditrichaceae</taxon>
        <taxon>Caldithrix</taxon>
    </lineage>
</organism>
<dbReference type="PaxDb" id="880073-Calab_3626"/>
<sequence length="478" mass="53849">MIRFGTDGWRAVLAREFTFDNVGRVADAFSRFLIETSERLNGVVVSFDTRFLSERFARYFAEVVASYDIPVALSKKFTPTPALSFAVKQLKFNAGVMITASHNPYFYNGIKFKAAYGGPVLNDFTQQIEKRLDARSPKIDPLRVKKNLQEVDIVGDYFRQIKTLLNPQSLASFKKKMAYDAMFGCGMGFLSHFFEAFNLQAQILHGEENPLFNRTPPEPVARNLSELSRLIARGPFAIGLATDGDADRCALLDEKGQFVQLHDLLPLLAEYLFKIRGWDGNIVRTTSMHHTIDRLMARYGKSSVEVPVGFKNVCEVMLKQEILIGAEESGGFGFGKHLPERDGILTLLLALEMLGYYQAPISALVNDLRQRFGPFHYLRKDFYGEPELLKANLLRLRTQPPQRVAGMPVEKVALKDGLKLYLENGTWALFRVSQTEPLARIYVGGAELDAVKKALDWGVAQMTQKQAGKRITQERTEA</sequence>
<dbReference type="Gene3D" id="3.30.310.50">
    <property type="entry name" value="Alpha-D-phosphohexomutase, C-terminal domain"/>
    <property type="match status" value="1"/>
</dbReference>
<dbReference type="Gene3D" id="3.40.120.10">
    <property type="entry name" value="Alpha-D-Glucose-1,6-Bisphosphate, subunit A, domain 3"/>
    <property type="match status" value="3"/>
</dbReference>
<dbReference type="InterPro" id="IPR005841">
    <property type="entry name" value="Alpha-D-phosphohexomutase_SF"/>
</dbReference>
<accession>H1XYF7</accession>
<dbReference type="PANTHER" id="PTHR45745:SF1">
    <property type="entry name" value="PHOSPHOGLUCOMUTASE 2B-RELATED"/>
    <property type="match status" value="1"/>
</dbReference>
<protein>
    <submittedName>
        <fullName evidence="11 12">Phosphomannomutase</fullName>
    </submittedName>
</protein>
<evidence type="ECO:0000256" key="7">
    <source>
        <dbReference type="RuleBase" id="RU004326"/>
    </source>
</evidence>
<keyword evidence="13" id="KW-1185">Reference proteome</keyword>